<evidence type="ECO:0008006" key="3">
    <source>
        <dbReference type="Google" id="ProtNLM"/>
    </source>
</evidence>
<evidence type="ECO:0000313" key="2">
    <source>
        <dbReference type="Proteomes" id="UP000276103"/>
    </source>
</evidence>
<name>A0A3S1CEG5_ANAVA</name>
<organism evidence="1 2">
    <name type="scientific">Trichormus variabilis SAG 1403-4b</name>
    <dbReference type="NCBI Taxonomy" id="447716"/>
    <lineage>
        <taxon>Bacteria</taxon>
        <taxon>Bacillati</taxon>
        <taxon>Cyanobacteriota</taxon>
        <taxon>Cyanophyceae</taxon>
        <taxon>Nostocales</taxon>
        <taxon>Nostocaceae</taxon>
        <taxon>Trichormus</taxon>
    </lineage>
</organism>
<dbReference type="InterPro" id="IPR039498">
    <property type="entry name" value="NTP_transf_5"/>
</dbReference>
<dbReference type="EMBL" id="RSCM01000001">
    <property type="protein sequence ID" value="RUS99990.1"/>
    <property type="molecule type" value="Genomic_DNA"/>
</dbReference>
<dbReference type="Proteomes" id="UP000276103">
    <property type="component" value="Unassembled WGS sequence"/>
</dbReference>
<keyword evidence="2" id="KW-1185">Reference proteome</keyword>
<gene>
    <name evidence="1" type="ORF">DSM107003_05740</name>
</gene>
<sequence length="375" mass="43557">MIMNKQEKSGLTNENKLLLQAALLPEETGLKSWEQWRETVDIENLDTESYRLLPLLYRNLSAQEVIDVHIGRLKGVYRRTWVENQVLFQAIAPILQSFQKAEIKTILLKDAALNLHYYRDNGLRMMPNLELLIHPSDALMGINLLQNLGWEATGKIPKDILPFSQAMGFQNSSNQFFILRWHLFADGFSEKAENDFWENTIITQLGELEIHILNPTNQLLYICGAFKNQLMSSSKLADAAIIINTSENQIDWKQLIIKSQEYRLVWALKNMITALQEILNISITSSIYTEIINLQISSFEYREHQIMTGANNSVLDRLHLRYYQYARMVTDEDGKSNFLGFTQYLQYLWGLENLWQVPYHATIKGIKRLIPLSRN</sequence>
<evidence type="ECO:0000313" key="1">
    <source>
        <dbReference type="EMBL" id="RUS99990.1"/>
    </source>
</evidence>
<comment type="caution">
    <text evidence="1">The sequence shown here is derived from an EMBL/GenBank/DDBJ whole genome shotgun (WGS) entry which is preliminary data.</text>
</comment>
<dbReference type="AlphaFoldDB" id="A0A3S1CEG5"/>
<dbReference type="Pfam" id="PF14907">
    <property type="entry name" value="NTP_transf_5"/>
    <property type="match status" value="1"/>
</dbReference>
<proteinExistence type="predicted"/>
<accession>A0A3S1CEG5</accession>
<protein>
    <recommendedName>
        <fullName evidence="3">Nucleotidyltransferase</fullName>
    </recommendedName>
</protein>
<reference evidence="1 2" key="1">
    <citation type="journal article" date="2019" name="Genome Biol. Evol.">
        <title>Day and night: Metabolic profiles and evolutionary relationships of six axenic non-marine cyanobacteria.</title>
        <authorList>
            <person name="Will S.E."/>
            <person name="Henke P."/>
            <person name="Boedeker C."/>
            <person name="Huang S."/>
            <person name="Brinkmann H."/>
            <person name="Rohde M."/>
            <person name="Jarek M."/>
            <person name="Friedl T."/>
            <person name="Seufert S."/>
            <person name="Schumacher M."/>
            <person name="Overmann J."/>
            <person name="Neumann-Schaal M."/>
            <person name="Petersen J."/>
        </authorList>
    </citation>
    <scope>NUCLEOTIDE SEQUENCE [LARGE SCALE GENOMIC DNA]</scope>
    <source>
        <strain evidence="1 2">SAG 1403-4b</strain>
    </source>
</reference>